<reference evidence="1" key="1">
    <citation type="journal article" date="2021" name="Nat. Commun.">
        <title>Genetic determinants of endophytism in the Arabidopsis root mycobiome.</title>
        <authorList>
            <person name="Mesny F."/>
            <person name="Miyauchi S."/>
            <person name="Thiergart T."/>
            <person name="Pickel B."/>
            <person name="Atanasova L."/>
            <person name="Karlsson M."/>
            <person name="Huettel B."/>
            <person name="Barry K.W."/>
            <person name="Haridas S."/>
            <person name="Chen C."/>
            <person name="Bauer D."/>
            <person name="Andreopoulos W."/>
            <person name="Pangilinan J."/>
            <person name="LaButti K."/>
            <person name="Riley R."/>
            <person name="Lipzen A."/>
            <person name="Clum A."/>
            <person name="Drula E."/>
            <person name="Henrissat B."/>
            <person name="Kohler A."/>
            <person name="Grigoriev I.V."/>
            <person name="Martin F.M."/>
            <person name="Hacquard S."/>
        </authorList>
    </citation>
    <scope>NUCLEOTIDE SEQUENCE</scope>
    <source>
        <strain evidence="1">MPI-CAGE-CH-0235</strain>
    </source>
</reference>
<evidence type="ECO:0000313" key="2">
    <source>
        <dbReference type="Proteomes" id="UP000813444"/>
    </source>
</evidence>
<dbReference type="AlphaFoldDB" id="A0A8K0SH23"/>
<accession>A0A8K0SH23</accession>
<gene>
    <name evidence="1" type="ORF">B0I35DRAFT_415203</name>
</gene>
<proteinExistence type="predicted"/>
<protein>
    <recommendedName>
        <fullName evidence="3">Peptidase S8/S53 domain-containing protein</fullName>
    </recommendedName>
</protein>
<comment type="caution">
    <text evidence="1">The sequence shown here is derived from an EMBL/GenBank/DDBJ whole genome shotgun (WGS) entry which is preliminary data.</text>
</comment>
<keyword evidence="2" id="KW-1185">Reference proteome</keyword>
<evidence type="ECO:0008006" key="3">
    <source>
        <dbReference type="Google" id="ProtNLM"/>
    </source>
</evidence>
<dbReference type="EMBL" id="JAGPNK010000034">
    <property type="protein sequence ID" value="KAH7303429.1"/>
    <property type="molecule type" value="Genomic_DNA"/>
</dbReference>
<evidence type="ECO:0000313" key="1">
    <source>
        <dbReference type="EMBL" id="KAH7303429.1"/>
    </source>
</evidence>
<dbReference type="OrthoDB" id="5047013at2759"/>
<name>A0A8K0SH23_9HYPO</name>
<dbReference type="Proteomes" id="UP000813444">
    <property type="component" value="Unassembled WGS sequence"/>
</dbReference>
<organism evidence="1 2">
    <name type="scientific">Stachybotrys elegans</name>
    <dbReference type="NCBI Taxonomy" id="80388"/>
    <lineage>
        <taxon>Eukaryota</taxon>
        <taxon>Fungi</taxon>
        <taxon>Dikarya</taxon>
        <taxon>Ascomycota</taxon>
        <taxon>Pezizomycotina</taxon>
        <taxon>Sordariomycetes</taxon>
        <taxon>Hypocreomycetidae</taxon>
        <taxon>Hypocreales</taxon>
        <taxon>Stachybotryaceae</taxon>
        <taxon>Stachybotrys</taxon>
    </lineage>
</organism>
<sequence length="517" mass="58504">MEKRLLWIQASAILQLQQNKTVERLTHVTIVYLSLGVVTQYGLGMNLRILKYLVENTKGIYQDEDATKQKVFHINGTQAAIPILLSVIDDDREAATRRLLTSLDKENYSPLSYAINGGDNVTIMRSPRSRTTSITINDQSLSILAQGPASGAEVEEERFLALALCDGKDMELRGLIFETLMKRLPISQLREHLGGQTLAFDPLSFVTFLNPVTSDMEMLEECVRKQLRVFEITVDDCRFCPSTEEDIEMALRDLGVQYLDWRPSIASVLRVAIDIKTMHLYTCPRRSPIEVTGLAHFIQKSTEAQIRLSCFQPPKTKVAILDSGVNGTQFPLHGHGWQDRSFFWRDNGKGHQSEASWRSLLIRMAPRWPSSCSWTYSASFISSDNMNYIELPTVIKALECAIECEVDFMNCNFALSRYSDELEKVLYNAEKVESMCPIVGCDEHSKFCKYANEGAGRSMFRGEDVNTSSTYPGMPIKTADVQGSCHHGHSHRVASLILACYRMVQDRLERSQARRAW</sequence>